<dbReference type="EMBL" id="CP034170">
    <property type="protein sequence ID" value="AZI57611.1"/>
    <property type="molecule type" value="Genomic_DNA"/>
</dbReference>
<dbReference type="PANTHER" id="PTHR34109:SF1">
    <property type="entry name" value="VOC DOMAIN-CONTAINING PROTEIN"/>
    <property type="match status" value="1"/>
</dbReference>
<dbReference type="Gene3D" id="3.30.720.110">
    <property type="match status" value="1"/>
</dbReference>
<accession>A0A3G8ZV92</accession>
<gene>
    <name evidence="2" type="ORF">EH165_05025</name>
</gene>
<feature type="domain" description="VOC" evidence="1">
    <location>
        <begin position="3"/>
        <end position="131"/>
    </location>
</feature>
<dbReference type="SUPFAM" id="SSF54593">
    <property type="entry name" value="Glyoxalase/Bleomycin resistance protein/Dihydroxybiphenyl dioxygenase"/>
    <property type="match status" value="1"/>
</dbReference>
<sequence length="154" mass="17347">MSKPTFTSSLHYRDPQTAVRWLERVFGFETVMSIEGPPDAPEMCHYEMAIDGDGRVMIGAEWAEFTKSPGAVGGANTQRVHVQLTHSVDEHYEHAKAAGAVIVQHPEDQFYGDRAYRVIDLEGHHWTFAQTTREVSREQAERALGLPIIATQWP</sequence>
<reference evidence="2 3" key="2">
    <citation type="submission" date="2018-12" db="EMBL/GenBank/DDBJ databases">
        <title>Nakamurella antarcticus sp. nov., isolated from Antarctica South Shetland Islands soil.</title>
        <authorList>
            <person name="Peng F."/>
        </authorList>
    </citation>
    <scope>NUCLEOTIDE SEQUENCE [LARGE SCALE GENOMIC DNA]</scope>
    <source>
        <strain evidence="2 3">S14-144</strain>
    </source>
</reference>
<proteinExistence type="predicted"/>
<reference evidence="2 3" key="1">
    <citation type="submission" date="2018-11" db="EMBL/GenBank/DDBJ databases">
        <authorList>
            <person name="Da X."/>
        </authorList>
    </citation>
    <scope>NUCLEOTIDE SEQUENCE [LARGE SCALE GENOMIC DNA]</scope>
    <source>
        <strain evidence="2 3">S14-144</strain>
    </source>
</reference>
<dbReference type="Proteomes" id="UP000268084">
    <property type="component" value="Chromosome"/>
</dbReference>
<dbReference type="InterPro" id="IPR037523">
    <property type="entry name" value="VOC_core"/>
</dbReference>
<dbReference type="InterPro" id="IPR004360">
    <property type="entry name" value="Glyas_Fos-R_dOase_dom"/>
</dbReference>
<dbReference type="PROSITE" id="PS51819">
    <property type="entry name" value="VOC"/>
    <property type="match status" value="1"/>
</dbReference>
<name>A0A3G8ZV92_9ACTN</name>
<dbReference type="KEGG" id="nak:EH165_05025"/>
<dbReference type="OrthoDB" id="9806868at2"/>
<evidence type="ECO:0000313" key="2">
    <source>
        <dbReference type="EMBL" id="AZI57611.1"/>
    </source>
</evidence>
<organism evidence="2 3">
    <name type="scientific">Nakamurella antarctica</name>
    <dbReference type="NCBI Taxonomy" id="1902245"/>
    <lineage>
        <taxon>Bacteria</taxon>
        <taxon>Bacillati</taxon>
        <taxon>Actinomycetota</taxon>
        <taxon>Actinomycetes</taxon>
        <taxon>Nakamurellales</taxon>
        <taxon>Nakamurellaceae</taxon>
        <taxon>Nakamurella</taxon>
    </lineage>
</organism>
<dbReference type="RefSeq" id="WP_124798296.1">
    <property type="nucleotide sequence ID" value="NZ_CP034170.1"/>
</dbReference>
<evidence type="ECO:0000259" key="1">
    <source>
        <dbReference type="PROSITE" id="PS51819"/>
    </source>
</evidence>
<dbReference type="Gene3D" id="3.30.720.120">
    <property type="match status" value="1"/>
</dbReference>
<keyword evidence="3" id="KW-1185">Reference proteome</keyword>
<dbReference type="Pfam" id="PF00903">
    <property type="entry name" value="Glyoxalase"/>
    <property type="match status" value="1"/>
</dbReference>
<protein>
    <submittedName>
        <fullName evidence="2">Glyoxalase</fullName>
    </submittedName>
</protein>
<dbReference type="AlphaFoldDB" id="A0A3G8ZV92"/>
<evidence type="ECO:0000313" key="3">
    <source>
        <dbReference type="Proteomes" id="UP000268084"/>
    </source>
</evidence>
<dbReference type="PANTHER" id="PTHR34109">
    <property type="entry name" value="BNAUNNG04460D PROTEIN-RELATED"/>
    <property type="match status" value="1"/>
</dbReference>
<dbReference type="InterPro" id="IPR029068">
    <property type="entry name" value="Glyas_Bleomycin-R_OHBP_Dase"/>
</dbReference>